<organism evidence="1 2">
    <name type="scientific">Russula ochroleuca</name>
    <dbReference type="NCBI Taxonomy" id="152965"/>
    <lineage>
        <taxon>Eukaryota</taxon>
        <taxon>Fungi</taxon>
        <taxon>Dikarya</taxon>
        <taxon>Basidiomycota</taxon>
        <taxon>Agaricomycotina</taxon>
        <taxon>Agaricomycetes</taxon>
        <taxon>Russulales</taxon>
        <taxon>Russulaceae</taxon>
        <taxon>Russula</taxon>
    </lineage>
</organism>
<dbReference type="EMBL" id="WHVB01000021">
    <property type="protein sequence ID" value="KAF8472275.1"/>
    <property type="molecule type" value="Genomic_DNA"/>
</dbReference>
<name>A0A9P5JZE4_9AGAM</name>
<evidence type="ECO:0000313" key="2">
    <source>
        <dbReference type="Proteomes" id="UP000759537"/>
    </source>
</evidence>
<accession>A0A9P5JZE4</accession>
<reference evidence="1" key="1">
    <citation type="submission" date="2019-10" db="EMBL/GenBank/DDBJ databases">
        <authorList>
            <consortium name="DOE Joint Genome Institute"/>
            <person name="Kuo A."/>
            <person name="Miyauchi S."/>
            <person name="Kiss E."/>
            <person name="Drula E."/>
            <person name="Kohler A."/>
            <person name="Sanchez-Garcia M."/>
            <person name="Andreopoulos B."/>
            <person name="Barry K.W."/>
            <person name="Bonito G."/>
            <person name="Buee M."/>
            <person name="Carver A."/>
            <person name="Chen C."/>
            <person name="Cichocki N."/>
            <person name="Clum A."/>
            <person name="Culley D."/>
            <person name="Crous P.W."/>
            <person name="Fauchery L."/>
            <person name="Girlanda M."/>
            <person name="Hayes R."/>
            <person name="Keri Z."/>
            <person name="LaButti K."/>
            <person name="Lipzen A."/>
            <person name="Lombard V."/>
            <person name="Magnuson J."/>
            <person name="Maillard F."/>
            <person name="Morin E."/>
            <person name="Murat C."/>
            <person name="Nolan M."/>
            <person name="Ohm R."/>
            <person name="Pangilinan J."/>
            <person name="Pereira M."/>
            <person name="Perotto S."/>
            <person name="Peter M."/>
            <person name="Riley R."/>
            <person name="Sitrit Y."/>
            <person name="Stielow B."/>
            <person name="Szollosi G."/>
            <person name="Zifcakova L."/>
            <person name="Stursova M."/>
            <person name="Spatafora J.W."/>
            <person name="Tedersoo L."/>
            <person name="Vaario L.-M."/>
            <person name="Yamada A."/>
            <person name="Yan M."/>
            <person name="Wang P."/>
            <person name="Xu J."/>
            <person name="Bruns T."/>
            <person name="Baldrian P."/>
            <person name="Vilgalys R."/>
            <person name="Henrissat B."/>
            <person name="Grigoriev I.V."/>
            <person name="Hibbett D."/>
            <person name="Nagy L.G."/>
            <person name="Martin F.M."/>
        </authorList>
    </citation>
    <scope>NUCLEOTIDE SEQUENCE</scope>
    <source>
        <strain evidence="1">Prilba</strain>
    </source>
</reference>
<reference evidence="1" key="2">
    <citation type="journal article" date="2020" name="Nat. Commun.">
        <title>Large-scale genome sequencing of mycorrhizal fungi provides insights into the early evolution of symbiotic traits.</title>
        <authorList>
            <person name="Miyauchi S."/>
            <person name="Kiss E."/>
            <person name="Kuo A."/>
            <person name="Drula E."/>
            <person name="Kohler A."/>
            <person name="Sanchez-Garcia M."/>
            <person name="Morin E."/>
            <person name="Andreopoulos B."/>
            <person name="Barry K.W."/>
            <person name="Bonito G."/>
            <person name="Buee M."/>
            <person name="Carver A."/>
            <person name="Chen C."/>
            <person name="Cichocki N."/>
            <person name="Clum A."/>
            <person name="Culley D."/>
            <person name="Crous P.W."/>
            <person name="Fauchery L."/>
            <person name="Girlanda M."/>
            <person name="Hayes R.D."/>
            <person name="Keri Z."/>
            <person name="LaButti K."/>
            <person name="Lipzen A."/>
            <person name="Lombard V."/>
            <person name="Magnuson J."/>
            <person name="Maillard F."/>
            <person name="Murat C."/>
            <person name="Nolan M."/>
            <person name="Ohm R.A."/>
            <person name="Pangilinan J."/>
            <person name="Pereira M.F."/>
            <person name="Perotto S."/>
            <person name="Peter M."/>
            <person name="Pfister S."/>
            <person name="Riley R."/>
            <person name="Sitrit Y."/>
            <person name="Stielow J.B."/>
            <person name="Szollosi G."/>
            <person name="Zifcakova L."/>
            <person name="Stursova M."/>
            <person name="Spatafora J.W."/>
            <person name="Tedersoo L."/>
            <person name="Vaario L.M."/>
            <person name="Yamada A."/>
            <person name="Yan M."/>
            <person name="Wang P."/>
            <person name="Xu J."/>
            <person name="Bruns T."/>
            <person name="Baldrian P."/>
            <person name="Vilgalys R."/>
            <person name="Dunand C."/>
            <person name="Henrissat B."/>
            <person name="Grigoriev I.V."/>
            <person name="Hibbett D."/>
            <person name="Nagy L.G."/>
            <person name="Martin F.M."/>
        </authorList>
    </citation>
    <scope>NUCLEOTIDE SEQUENCE</scope>
    <source>
        <strain evidence="1">Prilba</strain>
    </source>
</reference>
<comment type="caution">
    <text evidence="1">The sequence shown here is derived from an EMBL/GenBank/DDBJ whole genome shotgun (WGS) entry which is preliminary data.</text>
</comment>
<evidence type="ECO:0000313" key="1">
    <source>
        <dbReference type="EMBL" id="KAF8472275.1"/>
    </source>
</evidence>
<dbReference type="Proteomes" id="UP000759537">
    <property type="component" value="Unassembled WGS sequence"/>
</dbReference>
<keyword evidence="2" id="KW-1185">Reference proteome</keyword>
<dbReference type="AlphaFoldDB" id="A0A9P5JZE4"/>
<sequence length="169" mass="18404">MVLPGRIENHTEGISFSAKTHGNSFIQTAEYTRRRYEGVSQANRPQAHHCYQFQFTGWGGEGAKMVLRPHGSECVVAAPWTDLFEAMVGFSGTTFLQSIQENLMVSAPGHLSAGSELSNFNAVSDTAFTPTPTTLIGAFTNLTSQSDPVKCPRRLVHAGPTYVLFLVLP</sequence>
<proteinExistence type="predicted"/>
<protein>
    <submittedName>
        <fullName evidence="1">Uncharacterized protein</fullName>
    </submittedName>
</protein>
<gene>
    <name evidence="1" type="ORF">DFH94DRAFT_767726</name>
</gene>